<evidence type="ECO:0000313" key="5">
    <source>
        <dbReference type="Proteomes" id="UP001157138"/>
    </source>
</evidence>
<keyword evidence="5" id="KW-1185">Reference proteome</keyword>
<feature type="domain" description="Ricin B lectin" evidence="3">
    <location>
        <begin position="359"/>
        <end position="449"/>
    </location>
</feature>
<evidence type="ECO:0000313" key="4">
    <source>
        <dbReference type="EMBL" id="GLT19705.1"/>
    </source>
</evidence>
<sequence>MKIKTISNFLGILICSYLSNSSYSYATEQMDIAQRASNSETRFLFTADPQFYTKRSDINDPTLNKLAGIIGELTYSQNTPHPIFGLLVGGDMTQTAHDKSITGWEFGFWKDIIKYYGVTNKAYETIGNHDETTGGASAPGDIVKFIDRDRERPRLNYRRNGGLYSWNVNGIHFVSLGTGVFSSDRPTVFGDVKNYNQLDFLQNDLDINVGDSNKPVVLMFHMPANHGDWKEPDRQRFLNLIQEYNVVLLLTGHTHSWGGRKYITLPNGRKIPQVVAPTIRNDQKPVGQYTDIKLRSGSPWLEVELKHNDGIENYKGKITLDLKTDEIWYPNAAAVEQPNYASKNSSFNGEAFSYKDVHYYTIQTRNGTNRCIGYDGNPSFGNPLVQVSCNMSDPRQNWFWSAQTQQIHSKMDWNYCWWHGTNYSGGSIKLAKCDANDPNMRWQYSKLNREQDWMRRIKPEGYPNLQVDGYRESRDVNLYSAHSGDTQLWGVSHRRYPANSISFRSPIPMHNDFE</sequence>
<dbReference type="Gene3D" id="2.80.10.50">
    <property type="match status" value="1"/>
</dbReference>
<dbReference type="EMBL" id="BSPW01000082">
    <property type="protein sequence ID" value="GLT19705.1"/>
    <property type="molecule type" value="Genomic_DNA"/>
</dbReference>
<comment type="caution">
    <text evidence="4">The sequence shown here is derived from an EMBL/GenBank/DDBJ whole genome shotgun (WGS) entry which is preliminary data.</text>
</comment>
<proteinExistence type="predicted"/>
<dbReference type="SUPFAM" id="SSF56300">
    <property type="entry name" value="Metallo-dependent phosphatases"/>
    <property type="match status" value="1"/>
</dbReference>
<dbReference type="SUPFAM" id="SSF50370">
    <property type="entry name" value="Ricin B-like lectins"/>
    <property type="match status" value="1"/>
</dbReference>
<dbReference type="PANTHER" id="PTHR43143">
    <property type="entry name" value="METALLOPHOSPHOESTERASE, CALCINEURIN SUPERFAMILY"/>
    <property type="match status" value="1"/>
</dbReference>
<dbReference type="Gene3D" id="3.60.21.10">
    <property type="match status" value="1"/>
</dbReference>
<dbReference type="Proteomes" id="UP001157138">
    <property type="component" value="Unassembled WGS sequence"/>
</dbReference>
<organism evidence="4 5">
    <name type="scientific">Vibrio zhanjiangensis</name>
    <dbReference type="NCBI Taxonomy" id="1046128"/>
    <lineage>
        <taxon>Bacteria</taxon>
        <taxon>Pseudomonadati</taxon>
        <taxon>Pseudomonadota</taxon>
        <taxon>Gammaproteobacteria</taxon>
        <taxon>Vibrionales</taxon>
        <taxon>Vibrionaceae</taxon>
        <taxon>Vibrio</taxon>
    </lineage>
</organism>
<dbReference type="Pfam" id="PF00652">
    <property type="entry name" value="Ricin_B_lectin"/>
    <property type="match status" value="1"/>
</dbReference>
<reference evidence="5" key="1">
    <citation type="journal article" date="2019" name="Int. J. Syst. Evol. Microbiol.">
        <title>The Global Catalogue of Microorganisms (GCM) 10K type strain sequencing project: providing services to taxonomists for standard genome sequencing and annotation.</title>
        <authorList>
            <consortium name="The Broad Institute Genomics Platform"/>
            <consortium name="The Broad Institute Genome Sequencing Center for Infectious Disease"/>
            <person name="Wu L."/>
            <person name="Ma J."/>
        </authorList>
    </citation>
    <scope>NUCLEOTIDE SEQUENCE [LARGE SCALE GENOMIC DNA]</scope>
    <source>
        <strain evidence="5">NBRC 108723</strain>
    </source>
</reference>
<name>A0ABQ6F2J6_9VIBR</name>
<dbReference type="InterPro" id="IPR000772">
    <property type="entry name" value="Ricin_B_lectin"/>
</dbReference>
<dbReference type="InterPro" id="IPR051918">
    <property type="entry name" value="STPP_CPPED1"/>
</dbReference>
<feature type="signal peptide" evidence="1">
    <location>
        <begin position="1"/>
        <end position="26"/>
    </location>
</feature>
<dbReference type="InterPro" id="IPR035992">
    <property type="entry name" value="Ricin_B-like_lectins"/>
</dbReference>
<feature type="chain" id="PRO_5046614286" description="Ricin B lectin domain-containing protein" evidence="1">
    <location>
        <begin position="27"/>
        <end position="514"/>
    </location>
</feature>
<evidence type="ECO:0008006" key="6">
    <source>
        <dbReference type="Google" id="ProtNLM"/>
    </source>
</evidence>
<gene>
    <name evidence="4" type="ORF">GCM10007938_34880</name>
</gene>
<evidence type="ECO:0000256" key="1">
    <source>
        <dbReference type="SAM" id="SignalP"/>
    </source>
</evidence>
<feature type="domain" description="Calcineurin-like phosphoesterase" evidence="2">
    <location>
        <begin position="42"/>
        <end position="256"/>
    </location>
</feature>
<dbReference type="PANTHER" id="PTHR43143:SF1">
    <property type="entry name" value="SERINE_THREONINE-PROTEIN PHOSPHATASE CPPED1"/>
    <property type="match status" value="1"/>
</dbReference>
<dbReference type="InterPro" id="IPR004843">
    <property type="entry name" value="Calcineurin-like_PHP"/>
</dbReference>
<accession>A0ABQ6F2J6</accession>
<protein>
    <recommendedName>
        <fullName evidence="6">Ricin B lectin domain-containing protein</fullName>
    </recommendedName>
</protein>
<dbReference type="Pfam" id="PF00149">
    <property type="entry name" value="Metallophos"/>
    <property type="match status" value="1"/>
</dbReference>
<dbReference type="RefSeq" id="WP_284193542.1">
    <property type="nucleotide sequence ID" value="NZ_BSPW01000082.1"/>
</dbReference>
<dbReference type="InterPro" id="IPR029052">
    <property type="entry name" value="Metallo-depent_PP-like"/>
</dbReference>
<evidence type="ECO:0000259" key="2">
    <source>
        <dbReference type="Pfam" id="PF00149"/>
    </source>
</evidence>
<dbReference type="PROSITE" id="PS50231">
    <property type="entry name" value="RICIN_B_LECTIN"/>
    <property type="match status" value="1"/>
</dbReference>
<keyword evidence="1" id="KW-0732">Signal</keyword>
<evidence type="ECO:0000259" key="3">
    <source>
        <dbReference type="Pfam" id="PF00652"/>
    </source>
</evidence>